<protein>
    <submittedName>
        <fullName evidence="1">Uncharacterized protein</fullName>
    </submittedName>
</protein>
<dbReference type="AlphaFoldDB" id="A0A1M6U4Z7"/>
<dbReference type="Proteomes" id="UP000184130">
    <property type="component" value="Unassembled WGS sequence"/>
</dbReference>
<dbReference type="EMBL" id="FRBD01000008">
    <property type="protein sequence ID" value="SHK64211.1"/>
    <property type="molecule type" value="Genomic_DNA"/>
</dbReference>
<name>A0A1M6U4Z7_XYLRU</name>
<accession>A0A1M6U4Z7</accession>
<sequence length="137" mass="16030">MKEYRRMKPCPPRKYKKTVFVDVEALTDGLSEEEKAVVAWLTAYFDVYIIQTDEYVHLLRGDYLISPVQHEPMFRGEWVCFRLKGSQDADSPQTDWQRVKAFFSDIVEKGENVDDGVSDETALAMFRSQLRYDDDNC</sequence>
<gene>
    <name evidence="1" type="ORF">SAMN05216463_10819</name>
</gene>
<evidence type="ECO:0000313" key="2">
    <source>
        <dbReference type="Proteomes" id="UP000184130"/>
    </source>
</evidence>
<reference evidence="1 2" key="1">
    <citation type="submission" date="2016-11" db="EMBL/GenBank/DDBJ databases">
        <authorList>
            <person name="Jaros S."/>
            <person name="Januszkiewicz K."/>
            <person name="Wedrychowicz H."/>
        </authorList>
    </citation>
    <scope>NUCLEOTIDE SEQUENCE [LARGE SCALE GENOMIC DNA]</scope>
    <source>
        <strain evidence="1 2">KHT3</strain>
    </source>
</reference>
<proteinExistence type="predicted"/>
<evidence type="ECO:0000313" key="1">
    <source>
        <dbReference type="EMBL" id="SHK64211.1"/>
    </source>
</evidence>
<organism evidence="1 2">
    <name type="scientific">Xylanibacter ruminicola</name>
    <name type="common">Prevotella ruminicola</name>
    <dbReference type="NCBI Taxonomy" id="839"/>
    <lineage>
        <taxon>Bacteria</taxon>
        <taxon>Pseudomonadati</taxon>
        <taxon>Bacteroidota</taxon>
        <taxon>Bacteroidia</taxon>
        <taxon>Bacteroidales</taxon>
        <taxon>Prevotellaceae</taxon>
        <taxon>Xylanibacter</taxon>
    </lineage>
</organism>